<dbReference type="RefSeq" id="WP_215870984.1">
    <property type="nucleotide sequence ID" value="NZ_JAAXYO010000180.1"/>
</dbReference>
<dbReference type="AlphaFoldDB" id="A0AAE2YRS2"/>
<proteinExistence type="predicted"/>
<comment type="caution">
    <text evidence="2">The sequence shown here is derived from an EMBL/GenBank/DDBJ whole genome shotgun (WGS) entry which is preliminary data.</text>
</comment>
<feature type="chain" id="PRO_5042061451" description="Lipoprotein" evidence="1">
    <location>
        <begin position="25"/>
        <end position="220"/>
    </location>
</feature>
<evidence type="ECO:0000256" key="1">
    <source>
        <dbReference type="SAM" id="SignalP"/>
    </source>
</evidence>
<name>A0AAE2YRS2_9PROT</name>
<evidence type="ECO:0000313" key="2">
    <source>
        <dbReference type="EMBL" id="MBU2789039.1"/>
    </source>
</evidence>
<gene>
    <name evidence="2" type="ORF">HFQ13_12635</name>
</gene>
<dbReference type="PROSITE" id="PS51257">
    <property type="entry name" value="PROKAR_LIPOPROTEIN"/>
    <property type="match status" value="1"/>
</dbReference>
<keyword evidence="3" id="KW-1185">Reference proteome</keyword>
<evidence type="ECO:0008006" key="4">
    <source>
        <dbReference type="Google" id="ProtNLM"/>
    </source>
</evidence>
<sequence length="220" mass="22204">MKLFPTLGLLAVAATLAGCGSATNNGLLPSGPVMPPLPQSVSQPAPSTAAPVVVPQVKLPQTAKIPAASIREENLPTQALSSQASASAVVVPEAKVVAPIVNSAANINSSDFAQSWTQDLASARQQSTSCIGESGAQRSTCWQSVSNWAHARAASYGSAAKILTGAQAEQAGAAQKFFQTTGQWASACSSLSAADCAKSPLIAQMQQWKSSVGISAGGGK</sequence>
<keyword evidence="1" id="KW-0732">Signal</keyword>
<feature type="signal peptide" evidence="1">
    <location>
        <begin position="1"/>
        <end position="24"/>
    </location>
</feature>
<organism evidence="2 3">
    <name type="scientific">Igneacidithiobacillus copahuensis</name>
    <dbReference type="NCBI Taxonomy" id="2724909"/>
    <lineage>
        <taxon>Bacteria</taxon>
        <taxon>Pseudomonadati</taxon>
        <taxon>Pseudomonadota</taxon>
        <taxon>Acidithiobacillia</taxon>
        <taxon>Acidithiobacillales</taxon>
        <taxon>Acidithiobacillaceae</taxon>
        <taxon>Igneacidithiobacillus</taxon>
    </lineage>
</organism>
<dbReference type="EMBL" id="JAAXYO010000180">
    <property type="protein sequence ID" value="MBU2789039.1"/>
    <property type="molecule type" value="Genomic_DNA"/>
</dbReference>
<accession>A0AAE2YRS2</accession>
<evidence type="ECO:0000313" key="3">
    <source>
        <dbReference type="Proteomes" id="UP001197378"/>
    </source>
</evidence>
<protein>
    <recommendedName>
        <fullName evidence="4">Lipoprotein</fullName>
    </recommendedName>
</protein>
<reference evidence="2" key="1">
    <citation type="journal article" date="2021" name="ISME J.">
        <title>Genomic evolution of the class Acidithiobacillia: deep-branching Proteobacteria living in extreme acidic conditions.</title>
        <authorList>
            <person name="Moya-Beltran A."/>
            <person name="Beard S."/>
            <person name="Rojas-Villalobos C."/>
            <person name="Issotta F."/>
            <person name="Gallardo Y."/>
            <person name="Ulloa R."/>
            <person name="Giaveno A."/>
            <person name="Degli Esposti M."/>
            <person name="Johnson D.B."/>
            <person name="Quatrini R."/>
        </authorList>
    </citation>
    <scope>NUCLEOTIDE SEQUENCE</scope>
    <source>
        <strain evidence="2">VAN18-1</strain>
    </source>
</reference>
<dbReference type="Proteomes" id="UP001197378">
    <property type="component" value="Unassembled WGS sequence"/>
</dbReference>